<dbReference type="PANTHER" id="PTHR42791">
    <property type="entry name" value="GNAT FAMILY ACETYLTRANSFERASE"/>
    <property type="match status" value="1"/>
</dbReference>
<evidence type="ECO:0000259" key="1">
    <source>
        <dbReference type="PROSITE" id="PS51186"/>
    </source>
</evidence>
<dbReference type="PANTHER" id="PTHR42791:SF1">
    <property type="entry name" value="N-ACETYLTRANSFERASE DOMAIN-CONTAINING PROTEIN"/>
    <property type="match status" value="1"/>
</dbReference>
<protein>
    <submittedName>
        <fullName evidence="2">GNAT family N-acetyltransferase</fullName>
    </submittedName>
</protein>
<dbReference type="InterPro" id="IPR016181">
    <property type="entry name" value="Acyl_CoA_acyltransferase"/>
</dbReference>
<gene>
    <name evidence="2" type="ORF">GCM10023338_02820</name>
</gene>
<accession>A0ABP9MC48</accession>
<dbReference type="SUPFAM" id="SSF55729">
    <property type="entry name" value="Acyl-CoA N-acyltransferases (Nat)"/>
    <property type="match status" value="1"/>
</dbReference>
<dbReference type="Proteomes" id="UP001500631">
    <property type="component" value="Unassembled WGS sequence"/>
</dbReference>
<sequence>MNNFHALEEAFWQSISQSHYTSNNIKAYISPVTEVQNFNICYINEGADIQEIINVLNWYNAQSRDCMIICPEGPTHAILQSHKVTWQLENETPTMAMFLNLNEWQPIPNRIDDFVIRLSNDDLSYWSSPLVTAFGSGDLLQDAIVIGQYQTAHEMALRQQCPLYHFALIHHDTPICSLTLTIIDDAARLDDIGTDIHHQGKGYATALIQYALIFAKEQSAKQCVLEASSDGLSVYQKLGFKSLWHYHAYYKSTELNTKHHNQNDHQ</sequence>
<dbReference type="RefSeq" id="WP_077926688.1">
    <property type="nucleotide sequence ID" value="NZ_BAABKE010000001.1"/>
</dbReference>
<dbReference type="CDD" id="cd04301">
    <property type="entry name" value="NAT_SF"/>
    <property type="match status" value="1"/>
</dbReference>
<keyword evidence="3" id="KW-1185">Reference proteome</keyword>
<proteinExistence type="predicted"/>
<comment type="caution">
    <text evidence="2">The sequence shown here is derived from an EMBL/GenBank/DDBJ whole genome shotgun (WGS) entry which is preliminary data.</text>
</comment>
<reference evidence="3" key="1">
    <citation type="journal article" date="2019" name="Int. J. Syst. Evol. Microbiol.">
        <title>The Global Catalogue of Microorganisms (GCM) 10K type strain sequencing project: providing services to taxonomists for standard genome sequencing and annotation.</title>
        <authorList>
            <consortium name="The Broad Institute Genomics Platform"/>
            <consortium name="The Broad Institute Genome Sequencing Center for Infectious Disease"/>
            <person name="Wu L."/>
            <person name="Ma J."/>
        </authorList>
    </citation>
    <scope>NUCLEOTIDE SEQUENCE [LARGE SCALE GENOMIC DNA]</scope>
    <source>
        <strain evidence="3">JCM 18424</strain>
    </source>
</reference>
<dbReference type="InterPro" id="IPR052523">
    <property type="entry name" value="Trichothecene_AcTrans"/>
</dbReference>
<evidence type="ECO:0000313" key="3">
    <source>
        <dbReference type="Proteomes" id="UP001500631"/>
    </source>
</evidence>
<evidence type="ECO:0000313" key="2">
    <source>
        <dbReference type="EMBL" id="GAA5094491.1"/>
    </source>
</evidence>
<feature type="domain" description="N-acetyltransferase" evidence="1">
    <location>
        <begin position="114"/>
        <end position="256"/>
    </location>
</feature>
<organism evidence="2 3">
    <name type="scientific">Wohlfahrtiimonas larvae</name>
    <dbReference type="NCBI Taxonomy" id="1157986"/>
    <lineage>
        <taxon>Bacteria</taxon>
        <taxon>Pseudomonadati</taxon>
        <taxon>Pseudomonadota</taxon>
        <taxon>Gammaproteobacteria</taxon>
        <taxon>Cardiobacteriales</taxon>
        <taxon>Ignatzschineriaceae</taxon>
        <taxon>Wohlfahrtiimonas</taxon>
    </lineage>
</organism>
<dbReference type="Gene3D" id="3.40.630.30">
    <property type="match status" value="1"/>
</dbReference>
<dbReference type="InterPro" id="IPR000182">
    <property type="entry name" value="GNAT_dom"/>
</dbReference>
<dbReference type="PROSITE" id="PS51186">
    <property type="entry name" value="GNAT"/>
    <property type="match status" value="1"/>
</dbReference>
<dbReference type="Pfam" id="PF00583">
    <property type="entry name" value="Acetyltransf_1"/>
    <property type="match status" value="1"/>
</dbReference>
<dbReference type="EMBL" id="BAABKE010000001">
    <property type="protein sequence ID" value="GAA5094491.1"/>
    <property type="molecule type" value="Genomic_DNA"/>
</dbReference>
<name>A0ABP9MC48_9GAMM</name>